<proteinExistence type="inferred from homology"/>
<evidence type="ECO:0000256" key="2">
    <source>
        <dbReference type="ARBA" id="ARBA00023002"/>
    </source>
</evidence>
<dbReference type="InterPro" id="IPR036291">
    <property type="entry name" value="NAD(P)-bd_dom_sf"/>
</dbReference>
<comment type="similarity">
    <text evidence="1">Belongs to the short-chain dehydrogenases/reductases (SDR) family.</text>
</comment>
<dbReference type="SUPFAM" id="SSF51735">
    <property type="entry name" value="NAD(P)-binding Rossmann-fold domains"/>
    <property type="match status" value="1"/>
</dbReference>
<evidence type="ECO:0000256" key="1">
    <source>
        <dbReference type="ARBA" id="ARBA00006484"/>
    </source>
</evidence>
<dbReference type="GO" id="GO:0016491">
    <property type="term" value="F:oxidoreductase activity"/>
    <property type="evidence" value="ECO:0007669"/>
    <property type="project" value="UniProtKB-KW"/>
</dbReference>
<accession>A0AAN6E0L1</accession>
<dbReference type="Pfam" id="PF00106">
    <property type="entry name" value="adh_short"/>
    <property type="match status" value="1"/>
</dbReference>
<sequence>MPYFNARTCSPTNLKDKVFVISGGSTGIGAATVEYLASLGATVVFGDLNRAASESLVEKLKSPNVSFQQCDVRQYQEVVALFRYALSEHGRIDHAVANAGVIEQGNWFDKSLTIDSVEQEPNALVLDVNLKGLIYFSRVAAVYMAHDKSPGEDKTLTLLSSAAGFIESRNLFLYQCSKHGVLGLLRTCRLAFPDAMKGVRVNALCPSFVRTTMTKDIAASWDAAGLPANEVEDLARAIAMLAAADTATAPGLLEMEKRSDGIVVNEMNSTGAMQWGVVEGQSGLTGRAFYLEGGVCWDIEEGLDRTRHLWLGEQPDGQIVKVQQLMRKVGYRERD</sequence>
<dbReference type="Gene3D" id="3.40.50.720">
    <property type="entry name" value="NAD(P)-binding Rossmann-like Domain"/>
    <property type="match status" value="1"/>
</dbReference>
<dbReference type="PANTHER" id="PTHR43180:SF86">
    <property type="entry name" value="DEHYDROGENASE, PUTATIVE (AFU_ORTHOLOGUE AFUA_3G00290)-RELATED"/>
    <property type="match status" value="1"/>
</dbReference>
<gene>
    <name evidence="3" type="ORF">EDD36DRAFT_483767</name>
</gene>
<name>A0AAN6E0L1_9EURO</name>
<dbReference type="Proteomes" id="UP001203852">
    <property type="component" value="Unassembled WGS sequence"/>
</dbReference>
<dbReference type="InterPro" id="IPR002347">
    <property type="entry name" value="SDR_fam"/>
</dbReference>
<keyword evidence="2" id="KW-0560">Oxidoreductase</keyword>
<keyword evidence="4" id="KW-1185">Reference proteome</keyword>
<evidence type="ECO:0000313" key="3">
    <source>
        <dbReference type="EMBL" id="KAI1615960.1"/>
    </source>
</evidence>
<organism evidence="3 4">
    <name type="scientific">Exophiala viscosa</name>
    <dbReference type="NCBI Taxonomy" id="2486360"/>
    <lineage>
        <taxon>Eukaryota</taxon>
        <taxon>Fungi</taxon>
        <taxon>Dikarya</taxon>
        <taxon>Ascomycota</taxon>
        <taxon>Pezizomycotina</taxon>
        <taxon>Eurotiomycetes</taxon>
        <taxon>Chaetothyriomycetidae</taxon>
        <taxon>Chaetothyriales</taxon>
        <taxon>Herpotrichiellaceae</taxon>
        <taxon>Exophiala</taxon>
    </lineage>
</organism>
<dbReference type="PRINTS" id="PR00081">
    <property type="entry name" value="GDHRDH"/>
</dbReference>
<protein>
    <submittedName>
        <fullName evidence="3">3-oxoacyl-reductase</fullName>
    </submittedName>
</protein>
<dbReference type="AlphaFoldDB" id="A0AAN6E0L1"/>
<comment type="caution">
    <text evidence="3">The sequence shown here is derived from an EMBL/GenBank/DDBJ whole genome shotgun (WGS) entry which is preliminary data.</text>
</comment>
<reference evidence="3" key="1">
    <citation type="journal article" date="2022" name="bioRxiv">
        <title>Deciphering the potential niche of two novel black yeast fungi from a biological soil crust based on their genomes, phenotypes, and melanin regulation.</title>
        <authorList>
            <consortium name="DOE Joint Genome Institute"/>
            <person name="Carr E.C."/>
            <person name="Barton Q."/>
            <person name="Grambo S."/>
            <person name="Sullivan M."/>
            <person name="Renfro C.M."/>
            <person name="Kuo A."/>
            <person name="Pangilinan J."/>
            <person name="Lipzen A."/>
            <person name="Keymanesh K."/>
            <person name="Savage E."/>
            <person name="Barry K."/>
            <person name="Grigoriev I.V."/>
            <person name="Riekhof W.R."/>
            <person name="Harris S.S."/>
        </authorList>
    </citation>
    <scope>NUCLEOTIDE SEQUENCE</scope>
    <source>
        <strain evidence="3">JF 03-4F</strain>
    </source>
</reference>
<dbReference type="PANTHER" id="PTHR43180">
    <property type="entry name" value="3-OXOACYL-(ACYL-CARRIER-PROTEIN) REDUCTASE (AFU_ORTHOLOGUE AFUA_6G11210)"/>
    <property type="match status" value="1"/>
</dbReference>
<evidence type="ECO:0000313" key="4">
    <source>
        <dbReference type="Proteomes" id="UP001203852"/>
    </source>
</evidence>
<dbReference type="EMBL" id="MU404351">
    <property type="protein sequence ID" value="KAI1615960.1"/>
    <property type="molecule type" value="Genomic_DNA"/>
</dbReference>